<organism evidence="1 2">
    <name type="scientific">Trifolium medium</name>
    <dbReference type="NCBI Taxonomy" id="97028"/>
    <lineage>
        <taxon>Eukaryota</taxon>
        <taxon>Viridiplantae</taxon>
        <taxon>Streptophyta</taxon>
        <taxon>Embryophyta</taxon>
        <taxon>Tracheophyta</taxon>
        <taxon>Spermatophyta</taxon>
        <taxon>Magnoliopsida</taxon>
        <taxon>eudicotyledons</taxon>
        <taxon>Gunneridae</taxon>
        <taxon>Pentapetalae</taxon>
        <taxon>rosids</taxon>
        <taxon>fabids</taxon>
        <taxon>Fabales</taxon>
        <taxon>Fabaceae</taxon>
        <taxon>Papilionoideae</taxon>
        <taxon>50 kb inversion clade</taxon>
        <taxon>NPAAA clade</taxon>
        <taxon>Hologalegina</taxon>
        <taxon>IRL clade</taxon>
        <taxon>Trifolieae</taxon>
        <taxon>Trifolium</taxon>
    </lineage>
</organism>
<keyword evidence="2" id="KW-1185">Reference proteome</keyword>
<dbReference type="GO" id="GO:0005198">
    <property type="term" value="F:structural molecule activity"/>
    <property type="evidence" value="ECO:0007669"/>
    <property type="project" value="InterPro"/>
</dbReference>
<dbReference type="GO" id="GO:0030130">
    <property type="term" value="C:clathrin coat of trans-Golgi network vesicle"/>
    <property type="evidence" value="ECO:0007669"/>
    <property type="project" value="InterPro"/>
</dbReference>
<reference evidence="1 2" key="1">
    <citation type="journal article" date="2018" name="Front. Plant Sci.">
        <title>Red Clover (Trifolium pratense) and Zigzag Clover (T. medium) - A Picture of Genomic Similarities and Differences.</title>
        <authorList>
            <person name="Dluhosova J."/>
            <person name="Istvanek J."/>
            <person name="Nedelnik J."/>
            <person name="Repkova J."/>
        </authorList>
    </citation>
    <scope>NUCLEOTIDE SEQUENCE [LARGE SCALE GENOMIC DNA]</scope>
    <source>
        <strain evidence="2">cv. 10/8</strain>
        <tissue evidence="1">Leaf</tissue>
    </source>
</reference>
<dbReference type="SUPFAM" id="SSF50989">
    <property type="entry name" value="Clathrin heavy-chain terminal domain"/>
    <property type="match status" value="1"/>
</dbReference>
<protein>
    <submittedName>
        <fullName evidence="1">Clathrin heavy chain 1-like</fullName>
    </submittedName>
</protein>
<name>A0A392RQY1_9FABA</name>
<accession>A0A392RQY1</accession>
<dbReference type="AlphaFoldDB" id="A0A392RQY1"/>
<feature type="non-terminal residue" evidence="1">
    <location>
        <position position="1"/>
    </location>
</feature>
<evidence type="ECO:0000313" key="2">
    <source>
        <dbReference type="Proteomes" id="UP000265520"/>
    </source>
</evidence>
<dbReference type="PANTHER" id="PTHR10292:SF25">
    <property type="entry name" value="CLATHRIN HEAVY CHAIN"/>
    <property type="match status" value="1"/>
</dbReference>
<dbReference type="GO" id="GO:0071439">
    <property type="term" value="C:clathrin complex"/>
    <property type="evidence" value="ECO:0007669"/>
    <property type="project" value="TreeGrafter"/>
</dbReference>
<dbReference type="InterPro" id="IPR016025">
    <property type="entry name" value="Clathrin_H-chain_N"/>
</dbReference>
<dbReference type="GO" id="GO:0030132">
    <property type="term" value="C:clathrin coat of coated pit"/>
    <property type="evidence" value="ECO:0007669"/>
    <property type="project" value="InterPro"/>
</dbReference>
<dbReference type="GO" id="GO:0009506">
    <property type="term" value="C:plasmodesma"/>
    <property type="evidence" value="ECO:0007669"/>
    <property type="project" value="TreeGrafter"/>
</dbReference>
<dbReference type="EMBL" id="LXQA010256555">
    <property type="protein sequence ID" value="MCI38494.1"/>
    <property type="molecule type" value="Genomic_DNA"/>
</dbReference>
<dbReference type="Proteomes" id="UP000265520">
    <property type="component" value="Unassembled WGS sequence"/>
</dbReference>
<proteinExistence type="predicted"/>
<dbReference type="GO" id="GO:0009507">
    <property type="term" value="C:chloroplast"/>
    <property type="evidence" value="ECO:0007669"/>
    <property type="project" value="TreeGrafter"/>
</dbReference>
<dbReference type="Gene3D" id="2.130.10.110">
    <property type="entry name" value="Clathrin heavy-chain terminal domain"/>
    <property type="match status" value="1"/>
</dbReference>
<comment type="caution">
    <text evidence="1">The sequence shown here is derived from an EMBL/GenBank/DDBJ whole genome shotgun (WGS) entry which is preliminary data.</text>
</comment>
<dbReference type="GO" id="GO:0032051">
    <property type="term" value="F:clathrin light chain binding"/>
    <property type="evidence" value="ECO:0007669"/>
    <property type="project" value="TreeGrafter"/>
</dbReference>
<dbReference type="PANTHER" id="PTHR10292">
    <property type="entry name" value="CLATHRIN HEAVY CHAIN RELATED"/>
    <property type="match status" value="1"/>
</dbReference>
<sequence length="52" mass="5811">DGEPVKVFDRTANLANNQIINYRCDPTEKWLVLIGIAPGSPEEDIYDGCMDL</sequence>
<dbReference type="GO" id="GO:0006886">
    <property type="term" value="P:intracellular protein transport"/>
    <property type="evidence" value="ECO:0007669"/>
    <property type="project" value="InterPro"/>
</dbReference>
<evidence type="ECO:0000313" key="1">
    <source>
        <dbReference type="EMBL" id="MCI38494.1"/>
    </source>
</evidence>
<dbReference type="GO" id="GO:0006898">
    <property type="term" value="P:receptor-mediated endocytosis"/>
    <property type="evidence" value="ECO:0007669"/>
    <property type="project" value="TreeGrafter"/>
</dbReference>